<proteinExistence type="predicted"/>
<accession>A0A1B6E9K8</accession>
<name>A0A1B6E9K8_9HEMI</name>
<dbReference type="GO" id="GO:0004771">
    <property type="term" value="F:sterol ester esterase activity"/>
    <property type="evidence" value="ECO:0007669"/>
    <property type="project" value="TreeGrafter"/>
</dbReference>
<dbReference type="InterPro" id="IPR010468">
    <property type="entry name" value="HSL_N"/>
</dbReference>
<protein>
    <recommendedName>
        <fullName evidence="6">Hormone-sensitive lipase</fullName>
    </recommendedName>
</protein>
<dbReference type="InterPro" id="IPR013094">
    <property type="entry name" value="AB_hydrolase_3"/>
</dbReference>
<feature type="compositionally biased region" description="Polar residues" evidence="2">
    <location>
        <begin position="11"/>
        <end position="25"/>
    </location>
</feature>
<dbReference type="PANTHER" id="PTHR23025">
    <property type="entry name" value="TRIACYLGLYCEROL LIPASE"/>
    <property type="match status" value="1"/>
</dbReference>
<feature type="domain" description="Hormone-sensitive lipase N-terminal" evidence="3">
    <location>
        <begin position="34"/>
        <end position="338"/>
    </location>
</feature>
<dbReference type="InterPro" id="IPR033140">
    <property type="entry name" value="Lipase_GDXG_put_SER_AS"/>
</dbReference>
<reference evidence="5" key="1">
    <citation type="submission" date="2015-12" db="EMBL/GenBank/DDBJ databases">
        <title>De novo transcriptome assembly of four potential Pierce s Disease insect vectors from Arizona vineyards.</title>
        <authorList>
            <person name="Tassone E.E."/>
        </authorList>
    </citation>
    <scope>NUCLEOTIDE SEQUENCE</scope>
</reference>
<dbReference type="GO" id="GO:0008203">
    <property type="term" value="P:cholesterol metabolic process"/>
    <property type="evidence" value="ECO:0007669"/>
    <property type="project" value="InterPro"/>
</dbReference>
<dbReference type="GO" id="GO:0004806">
    <property type="term" value="F:triacylglycerol lipase activity"/>
    <property type="evidence" value="ECO:0007669"/>
    <property type="project" value="TreeGrafter"/>
</dbReference>
<dbReference type="PANTHER" id="PTHR23025:SF3">
    <property type="entry name" value="HORMONE-SENSITIVE LIPASE"/>
    <property type="match status" value="1"/>
</dbReference>
<dbReference type="InterPro" id="IPR029058">
    <property type="entry name" value="AB_hydrolase_fold"/>
</dbReference>
<dbReference type="PROSITE" id="PS01174">
    <property type="entry name" value="LIPASE_GDXG_SER"/>
    <property type="match status" value="1"/>
</dbReference>
<dbReference type="GO" id="GO:0005829">
    <property type="term" value="C:cytosol"/>
    <property type="evidence" value="ECO:0007669"/>
    <property type="project" value="TreeGrafter"/>
</dbReference>
<feature type="domain" description="Alpha/beta hydrolase fold-3" evidence="4">
    <location>
        <begin position="356"/>
        <end position="461"/>
    </location>
</feature>
<feature type="domain" description="Alpha/beta hydrolase fold-3" evidence="4">
    <location>
        <begin position="641"/>
        <end position="703"/>
    </location>
</feature>
<dbReference type="Pfam" id="PF06350">
    <property type="entry name" value="HSL_N"/>
    <property type="match status" value="1"/>
</dbReference>
<dbReference type="SUPFAM" id="SSF53474">
    <property type="entry name" value="alpha/beta-Hydrolases"/>
    <property type="match status" value="1"/>
</dbReference>
<dbReference type="AlphaFoldDB" id="A0A1B6E9K8"/>
<evidence type="ECO:0000256" key="1">
    <source>
        <dbReference type="PROSITE-ProRule" id="PRU10038"/>
    </source>
</evidence>
<evidence type="ECO:0000313" key="5">
    <source>
        <dbReference type="EMBL" id="JAS34611.1"/>
    </source>
</evidence>
<organism evidence="5">
    <name type="scientific">Clastoptera arizonana</name>
    <name type="common">Arizona spittle bug</name>
    <dbReference type="NCBI Taxonomy" id="38151"/>
    <lineage>
        <taxon>Eukaryota</taxon>
        <taxon>Metazoa</taxon>
        <taxon>Ecdysozoa</taxon>
        <taxon>Arthropoda</taxon>
        <taxon>Hexapoda</taxon>
        <taxon>Insecta</taxon>
        <taxon>Pterygota</taxon>
        <taxon>Neoptera</taxon>
        <taxon>Paraneoptera</taxon>
        <taxon>Hemiptera</taxon>
        <taxon>Auchenorrhyncha</taxon>
        <taxon>Cercopoidea</taxon>
        <taxon>Clastopteridae</taxon>
        <taxon>Clastoptera</taxon>
    </lineage>
</organism>
<dbReference type="Pfam" id="PF07859">
    <property type="entry name" value="Abhydrolase_3"/>
    <property type="match status" value="2"/>
</dbReference>
<evidence type="ECO:0000259" key="4">
    <source>
        <dbReference type="Pfam" id="PF07859"/>
    </source>
</evidence>
<feature type="active site" evidence="1">
    <location>
        <position position="433"/>
    </location>
</feature>
<dbReference type="Gene3D" id="3.40.50.1820">
    <property type="entry name" value="alpha/beta hydrolase"/>
    <property type="match status" value="2"/>
</dbReference>
<evidence type="ECO:0000259" key="3">
    <source>
        <dbReference type="Pfam" id="PF06350"/>
    </source>
</evidence>
<gene>
    <name evidence="5" type="ORF">g.13260</name>
</gene>
<evidence type="ECO:0000256" key="2">
    <source>
        <dbReference type="SAM" id="MobiDB-lite"/>
    </source>
</evidence>
<dbReference type="EMBL" id="GEDC01002687">
    <property type="protein sequence ID" value="JAS34611.1"/>
    <property type="molecule type" value="Transcribed_RNA"/>
</dbReference>
<evidence type="ECO:0008006" key="6">
    <source>
        <dbReference type="Google" id="ProtNLM"/>
    </source>
</evidence>
<sequence>MALNGNMDSPVKNSSFPNHESSNEVDNSPSLYAMYDVLKELCQNNADYFASDDTELGIKIKDSFNSLHASINRIAPLVDDVRKAAVLYDFDENTPGNGYHSFVTVVDAFIVYGVKICKQICVNRSSYFFRKGMQLREITMCTHVLTSLTILLTHLKTLISWSKAGELFPGDEHTPEELLSKGESLDQCCFYGSCLGFQFCESMQGILKGLSILLVAFSEIYYSDGGVIERATHSLWHSSKYVINPELRARRIVNISQYASVDFCKQFWFLGEMEMMNKLPSFVHPSVAVNRLISIPPEPLTASTLDGSVINIPIPSAHTGSSSLTVRLLSGHKREGMVGEASSKETLQTKSRGLLFHCHGGGFVAQSSRSHETYLRQWAQGMDAPILSVDYSLAPEAPFPRALEDVLYAYCWALNNADILGTTAERIIFAGDSAGANLCITVTMKCIELGIRPPDGLFVAYVPVVVSLVPSPARLLCLMDPLLPFGFLMGCLKAYACSPEVYVESTKHERKLRRKVQRNNSKTSIDEPFEHISANELLELKDLMNSEKDQNEKSTPVSATTNDDHVLFELPQDAIDPGLPSRITRAAGNITSAIKSTFSSFTRRNSVDEILSNVSSNNEEDPLLEKLKLPCPEDQLNFVVPHDPYLSPYWASDEVLQKFPPTSVLSLQLDPCLDDCVEFAKKLKRLNKTVKLDILDGLPHGFLNFAMISKEAHEGSKLCIQRILELMDLEAFASE</sequence>
<feature type="region of interest" description="Disordered" evidence="2">
    <location>
        <begin position="1"/>
        <end position="25"/>
    </location>
</feature>
<dbReference type="GO" id="GO:0019433">
    <property type="term" value="P:triglyceride catabolic process"/>
    <property type="evidence" value="ECO:0007669"/>
    <property type="project" value="TreeGrafter"/>
</dbReference>